<dbReference type="PROSITE" id="PS50112">
    <property type="entry name" value="PAS"/>
    <property type="match status" value="1"/>
</dbReference>
<dbReference type="Gene3D" id="1.10.10.60">
    <property type="entry name" value="Homeodomain-like"/>
    <property type="match status" value="1"/>
</dbReference>
<dbReference type="InterPro" id="IPR002078">
    <property type="entry name" value="Sigma_54_int"/>
</dbReference>
<dbReference type="PROSITE" id="PS51671">
    <property type="entry name" value="ACT"/>
    <property type="match status" value="1"/>
</dbReference>
<evidence type="ECO:0000259" key="11">
    <source>
        <dbReference type="PROSITE" id="PS50045"/>
    </source>
</evidence>
<evidence type="ECO:0000259" key="13">
    <source>
        <dbReference type="PROSITE" id="PS51671"/>
    </source>
</evidence>
<evidence type="ECO:0000256" key="8">
    <source>
        <dbReference type="ARBA" id="ARBA00023125"/>
    </source>
</evidence>
<dbReference type="Proteomes" id="UP000218554">
    <property type="component" value="Chromosome"/>
</dbReference>
<dbReference type="Gene3D" id="1.10.8.60">
    <property type="match status" value="1"/>
</dbReference>
<dbReference type="SUPFAM" id="SSF46689">
    <property type="entry name" value="Homeodomain-like"/>
    <property type="match status" value="1"/>
</dbReference>
<dbReference type="Gene3D" id="3.40.50.300">
    <property type="entry name" value="P-loop containing nucleotide triphosphate hydrolases"/>
    <property type="match status" value="1"/>
</dbReference>
<dbReference type="Gene3D" id="3.30.450.20">
    <property type="entry name" value="PAS domain"/>
    <property type="match status" value="1"/>
</dbReference>
<dbReference type="InterPro" id="IPR058031">
    <property type="entry name" value="AAA_lid_NorR"/>
</dbReference>
<evidence type="ECO:0000256" key="7">
    <source>
        <dbReference type="ARBA" id="ARBA00023015"/>
    </source>
</evidence>
<evidence type="ECO:0000256" key="9">
    <source>
        <dbReference type="ARBA" id="ARBA00023163"/>
    </source>
</evidence>
<dbReference type="InterPro" id="IPR000014">
    <property type="entry name" value="PAS"/>
</dbReference>
<dbReference type="Pfam" id="PF18024">
    <property type="entry name" value="HTH_50"/>
    <property type="match status" value="1"/>
</dbReference>
<protein>
    <recommendedName>
        <fullName evidence="10">HTH-type transcriptional regulatory protein TyrR</fullName>
    </recommendedName>
</protein>
<evidence type="ECO:0000256" key="10">
    <source>
        <dbReference type="ARBA" id="ARBA00029500"/>
    </source>
</evidence>
<dbReference type="PROSITE" id="PS00688">
    <property type="entry name" value="SIGMA54_INTERACT_3"/>
    <property type="match status" value="1"/>
</dbReference>
<dbReference type="RefSeq" id="WP_003455911.1">
    <property type="nucleotide sequence ID" value="NZ_AJMR01000226.1"/>
</dbReference>
<dbReference type="InterPro" id="IPR035965">
    <property type="entry name" value="PAS-like_dom_sf"/>
</dbReference>
<dbReference type="GO" id="GO:0005737">
    <property type="term" value="C:cytoplasm"/>
    <property type="evidence" value="ECO:0007669"/>
    <property type="project" value="UniProtKB-SubCell"/>
</dbReference>
<dbReference type="GO" id="GO:0006355">
    <property type="term" value="P:regulation of DNA-templated transcription"/>
    <property type="evidence" value="ECO:0007669"/>
    <property type="project" value="InterPro"/>
</dbReference>
<keyword evidence="5" id="KW-0058">Aromatic hydrocarbons catabolism</keyword>
<dbReference type="Pfam" id="PF25601">
    <property type="entry name" value="AAA_lid_14"/>
    <property type="match status" value="1"/>
</dbReference>
<keyword evidence="15" id="KW-1185">Reference proteome</keyword>
<keyword evidence="4" id="KW-0547">Nucleotide-binding</keyword>
<evidence type="ECO:0000256" key="4">
    <source>
        <dbReference type="ARBA" id="ARBA00022741"/>
    </source>
</evidence>
<evidence type="ECO:0000256" key="1">
    <source>
        <dbReference type="ARBA" id="ARBA00004496"/>
    </source>
</evidence>
<dbReference type="PROSITE" id="PS00675">
    <property type="entry name" value="SIGMA54_INTERACT_1"/>
    <property type="match status" value="1"/>
</dbReference>
<name>A0AAD1C096_METFU</name>
<evidence type="ECO:0000313" key="15">
    <source>
        <dbReference type="Proteomes" id="UP000218554"/>
    </source>
</evidence>
<accession>A0AAD1C096</accession>
<dbReference type="KEGG" id="pfuw:KF707C_29000"/>
<dbReference type="Gene3D" id="3.30.70.260">
    <property type="match status" value="1"/>
</dbReference>
<feature type="domain" description="Sigma-54 factor interaction" evidence="11">
    <location>
        <begin position="198"/>
        <end position="428"/>
    </location>
</feature>
<dbReference type="InterPro" id="IPR027417">
    <property type="entry name" value="P-loop_NTPase"/>
</dbReference>
<dbReference type="NCBIfam" id="TIGR04381">
    <property type="entry name" value="HTH_TypR"/>
    <property type="match status" value="1"/>
</dbReference>
<dbReference type="GO" id="GO:0003677">
    <property type="term" value="F:DNA binding"/>
    <property type="evidence" value="ECO:0007669"/>
    <property type="project" value="UniProtKB-KW"/>
</dbReference>
<reference evidence="14 15" key="2">
    <citation type="journal article" date="2017" name="Int. J. Syst. Evol. Microbiol.">
        <title>Pseudomonas furukawaii sp. nov., a polychlorinated biphenyl-degrading bacterium isolated from biphenyl-contaminated soil in Japan.</title>
        <authorList>
            <person name="Kimura N."/>
            <person name="Watanabe T."/>
            <person name="Suenaga H."/>
            <person name="Fujihara H."/>
            <person name="Futagami T."/>
            <person name="Goto M."/>
            <person name="Hanada S."/>
            <person name="Hirose J."/>
        </authorList>
    </citation>
    <scope>NUCLEOTIDE SEQUENCE [LARGE SCALE GENOMIC DNA]</scope>
    <source>
        <strain evidence="15">DSM 10086 / NBRC 110670 / KF707</strain>
    </source>
</reference>
<sequence length="507" mass="55125">MRIHVTFIDRVGITQEVLALLGSRNLNLDAVEMVPPNVYIDAPTLSPEVLEELRGALHAVQGVQEVTVVDILPGQRRRLQLDALLAAMSDPVLAVDGAGRILLANPALIALHGSEPEGLPLAQLFGDDSLHRALLEQGFRLPLREITLKGQALLLDAVPITEGEQLAGALLTLYPPNRIGERLSALHHDHAAEGFDALLGESGAMATLKARAQRVAALDAPLLIRGETGTGKELVARACHAASDRRNQPFLALNCAALPENLAESELFGYAPGAFTGAQRGGKPGLLELAHQGTVFLDEIGEMSPYLQAKLLRFLSDGSFRRVGGDRELKVNVRILSATHRDLEKMVSEGSFREDLFYRLNVLNLEVPPLRERGQDILLLARFFMQQACTQIQRPACRLAPGTFQALLGNRWPGNVRQLQNVIFRAAAICESSLVEIGDLDIAGTAVARQSDGEVGSLEEAVENFERSLLEKLFVSYPSTRQLAARLQTSHTAIAHRLRKYGIPGKS</sequence>
<dbReference type="InterPro" id="IPR003593">
    <property type="entry name" value="AAA+_ATPase"/>
</dbReference>
<dbReference type="EMBL" id="AP014862">
    <property type="protein sequence ID" value="BAU74588.1"/>
    <property type="molecule type" value="Genomic_DNA"/>
</dbReference>
<evidence type="ECO:0000259" key="12">
    <source>
        <dbReference type="PROSITE" id="PS50112"/>
    </source>
</evidence>
<dbReference type="InterPro" id="IPR025662">
    <property type="entry name" value="Sigma_54_int_dom_ATP-bd_1"/>
</dbReference>
<keyword evidence="8" id="KW-0238">DNA-binding</keyword>
<comment type="subcellular location">
    <subcellularLocation>
        <location evidence="1">Cytoplasm</location>
    </subcellularLocation>
</comment>
<evidence type="ECO:0000313" key="14">
    <source>
        <dbReference type="EMBL" id="BAU74588.1"/>
    </source>
</evidence>
<keyword evidence="3" id="KW-0678">Repressor</keyword>
<dbReference type="SUPFAM" id="SSF55785">
    <property type="entry name" value="PYP-like sensor domain (PAS domain)"/>
    <property type="match status" value="1"/>
</dbReference>
<evidence type="ECO:0000256" key="3">
    <source>
        <dbReference type="ARBA" id="ARBA00022491"/>
    </source>
</evidence>
<dbReference type="SUPFAM" id="SSF52540">
    <property type="entry name" value="P-loop containing nucleoside triphosphate hydrolases"/>
    <property type="match status" value="1"/>
</dbReference>
<dbReference type="Pfam" id="PF00158">
    <property type="entry name" value="Sigma54_activat"/>
    <property type="match status" value="1"/>
</dbReference>
<dbReference type="InterPro" id="IPR002912">
    <property type="entry name" value="ACT_dom"/>
</dbReference>
<evidence type="ECO:0000256" key="6">
    <source>
        <dbReference type="ARBA" id="ARBA00022840"/>
    </source>
</evidence>
<dbReference type="AlphaFoldDB" id="A0AAD1C096"/>
<feature type="domain" description="ACT" evidence="13">
    <location>
        <begin position="2"/>
        <end position="71"/>
    </location>
</feature>
<keyword evidence="9" id="KW-0804">Transcription</keyword>
<dbReference type="InterPro" id="IPR025944">
    <property type="entry name" value="Sigma_54_int_dom_CS"/>
</dbReference>
<feature type="domain" description="PAS" evidence="12">
    <location>
        <begin position="77"/>
        <end position="119"/>
    </location>
</feature>
<dbReference type="PANTHER" id="PTHR32071:SF3">
    <property type="entry name" value="HTH-TYPE TRANSCRIPTIONAL REGULATORY PROTEIN TYRR"/>
    <property type="match status" value="1"/>
</dbReference>
<keyword evidence="2" id="KW-0963">Cytoplasm</keyword>
<dbReference type="PROSITE" id="PS50045">
    <property type="entry name" value="SIGMA54_INTERACT_4"/>
    <property type="match status" value="1"/>
</dbReference>
<evidence type="ECO:0000256" key="2">
    <source>
        <dbReference type="ARBA" id="ARBA00022490"/>
    </source>
</evidence>
<keyword evidence="6" id="KW-0067">ATP-binding</keyword>
<reference evidence="15" key="1">
    <citation type="submission" date="2015-05" db="EMBL/GenBank/DDBJ databases">
        <title>Draft genome sequencing of a biphenyl-degrading bacterium, Pseudomonas balearica KF707 (=NBRC110670).</title>
        <authorList>
            <person name="Kimura N."/>
            <person name="Hirose J."/>
            <person name="Watanabe T."/>
            <person name="Suenaga H."/>
            <person name="Fujihara H."/>
            <person name="Noguchi M."/>
            <person name="Hashimoto M."/>
            <person name="Shimodaira J."/>
            <person name="Tsuchikane K."/>
            <person name="Hosoyama A."/>
            <person name="Yamazoe A."/>
            <person name="Fujita N."/>
            <person name="Furukawa K."/>
        </authorList>
    </citation>
    <scope>NUCLEOTIDE SEQUENCE [LARGE SCALE GENOMIC DNA]</scope>
    <source>
        <strain evidence="15">DSM 10086 / NBRC 110670 / KF707</strain>
    </source>
</reference>
<dbReference type="GO" id="GO:0005524">
    <property type="term" value="F:ATP binding"/>
    <property type="evidence" value="ECO:0007669"/>
    <property type="project" value="UniProtKB-KW"/>
</dbReference>
<dbReference type="InterPro" id="IPR030828">
    <property type="entry name" value="HTH_TyrR"/>
</dbReference>
<dbReference type="PANTHER" id="PTHR32071">
    <property type="entry name" value="TRANSCRIPTIONAL REGULATORY PROTEIN"/>
    <property type="match status" value="1"/>
</dbReference>
<gene>
    <name evidence="14" type="ORF">KF707C_29000</name>
</gene>
<dbReference type="InterPro" id="IPR009057">
    <property type="entry name" value="Homeodomain-like_sf"/>
</dbReference>
<proteinExistence type="predicted"/>
<dbReference type="Pfam" id="PF13188">
    <property type="entry name" value="PAS_8"/>
    <property type="match status" value="1"/>
</dbReference>
<dbReference type="CDD" id="cd00009">
    <property type="entry name" value="AAA"/>
    <property type="match status" value="1"/>
</dbReference>
<dbReference type="SMART" id="SM00382">
    <property type="entry name" value="AAA"/>
    <property type="match status" value="1"/>
</dbReference>
<evidence type="ECO:0000256" key="5">
    <source>
        <dbReference type="ARBA" id="ARBA00022797"/>
    </source>
</evidence>
<keyword evidence="7" id="KW-0805">Transcription regulation</keyword>
<dbReference type="FunFam" id="3.40.50.300:FF:000006">
    <property type="entry name" value="DNA-binding transcriptional regulator NtrC"/>
    <property type="match status" value="1"/>
</dbReference>
<organism evidence="14 15">
    <name type="scientific">Metapseudomonas furukawaii</name>
    <name type="common">Pseudomonas furukawaii</name>
    <dbReference type="NCBI Taxonomy" id="1149133"/>
    <lineage>
        <taxon>Bacteria</taxon>
        <taxon>Pseudomonadati</taxon>
        <taxon>Pseudomonadota</taxon>
        <taxon>Gammaproteobacteria</taxon>
        <taxon>Pseudomonadales</taxon>
        <taxon>Pseudomonadaceae</taxon>
        <taxon>Metapseudomonas</taxon>
    </lineage>
</organism>